<feature type="transmembrane region" description="Helical" evidence="1">
    <location>
        <begin position="92"/>
        <end position="109"/>
    </location>
</feature>
<keyword evidence="4" id="KW-1185">Reference proteome</keyword>
<protein>
    <recommendedName>
        <fullName evidence="1">Inner membrane protein YccF</fullName>
    </recommendedName>
</protein>
<reference evidence="3 4" key="1">
    <citation type="submission" date="2018-06" db="EMBL/GenBank/DDBJ databases">
        <authorList>
            <consortium name="Pathogen Informatics"/>
            <person name="Doyle S."/>
        </authorList>
    </citation>
    <scope>NUCLEOTIDE SEQUENCE [LARGE SCALE GENOMIC DNA]</scope>
    <source>
        <strain evidence="3 4">NCTC10717</strain>
    </source>
</reference>
<evidence type="ECO:0000313" key="4">
    <source>
        <dbReference type="Proteomes" id="UP000254575"/>
    </source>
</evidence>
<proteinExistence type="predicted"/>
<comment type="subcellular location">
    <subcellularLocation>
        <location evidence="1">Cell inner membrane</location>
        <topology evidence="1">Multi-pass membrane protein</topology>
    </subcellularLocation>
</comment>
<dbReference type="PANTHER" id="PTHR42903">
    <property type="entry name" value="INNER MEMBRANE PROTEIN YCCF"/>
    <property type="match status" value="1"/>
</dbReference>
<evidence type="ECO:0000313" key="3">
    <source>
        <dbReference type="EMBL" id="SUO92565.1"/>
    </source>
</evidence>
<keyword evidence="1" id="KW-0997">Cell inner membrane</keyword>
<accession>A0A380MNA3</accession>
<keyword evidence="1" id="KW-1003">Cell membrane</keyword>
<dbReference type="OrthoDB" id="3238663at2"/>
<dbReference type="NCBIfam" id="NF008740">
    <property type="entry name" value="PRK11770.1-2"/>
    <property type="match status" value="1"/>
</dbReference>
<dbReference type="Proteomes" id="UP000254575">
    <property type="component" value="Unassembled WGS sequence"/>
</dbReference>
<dbReference type="RefSeq" id="WP_115217897.1">
    <property type="nucleotide sequence ID" value="NZ_UHIA01000003.1"/>
</dbReference>
<dbReference type="Pfam" id="PF03733">
    <property type="entry name" value="YccF"/>
    <property type="match status" value="2"/>
</dbReference>
<keyword evidence="1" id="KW-0812">Transmembrane</keyword>
<organism evidence="3 4">
    <name type="scientific">Suttonella indologenes</name>
    <dbReference type="NCBI Taxonomy" id="13276"/>
    <lineage>
        <taxon>Bacteria</taxon>
        <taxon>Pseudomonadati</taxon>
        <taxon>Pseudomonadota</taxon>
        <taxon>Gammaproteobacteria</taxon>
        <taxon>Cardiobacteriales</taxon>
        <taxon>Cardiobacteriaceae</taxon>
        <taxon>Suttonella</taxon>
    </lineage>
</organism>
<dbReference type="NCBIfam" id="NF008741">
    <property type="entry name" value="PRK11770.1-3"/>
    <property type="match status" value="1"/>
</dbReference>
<dbReference type="InterPro" id="IPR031308">
    <property type="entry name" value="UCP028777"/>
</dbReference>
<dbReference type="PIRSF" id="PIRSF028777">
    <property type="entry name" value="UCP028777"/>
    <property type="match status" value="1"/>
</dbReference>
<gene>
    <name evidence="3" type="primary">yccF</name>
    <name evidence="3" type="ORF">NCTC10717_00620</name>
</gene>
<dbReference type="PANTHER" id="PTHR42903:SF1">
    <property type="entry name" value="INNER MEMBRANE PROTEIN YCCF"/>
    <property type="match status" value="1"/>
</dbReference>
<evidence type="ECO:0000256" key="1">
    <source>
        <dbReference type="PIRNR" id="PIRNR028777"/>
    </source>
</evidence>
<dbReference type="InterPro" id="IPR052937">
    <property type="entry name" value="Inner_membrane_protein"/>
</dbReference>
<evidence type="ECO:0000259" key="2">
    <source>
        <dbReference type="Pfam" id="PF03733"/>
    </source>
</evidence>
<keyword evidence="1" id="KW-1133">Transmembrane helix</keyword>
<feature type="transmembrane region" description="Helical" evidence="1">
    <location>
        <begin position="12"/>
        <end position="45"/>
    </location>
</feature>
<dbReference type="InterPro" id="IPR005185">
    <property type="entry name" value="YccF"/>
</dbReference>
<dbReference type="EMBL" id="UHIA01000003">
    <property type="protein sequence ID" value="SUO92565.1"/>
    <property type="molecule type" value="Genomic_DNA"/>
</dbReference>
<dbReference type="GO" id="GO:0005886">
    <property type="term" value="C:plasma membrane"/>
    <property type="evidence" value="ECO:0007669"/>
    <property type="project" value="UniProtKB-SubCell"/>
</dbReference>
<feature type="transmembrane region" description="Helical" evidence="1">
    <location>
        <begin position="66"/>
        <end position="86"/>
    </location>
</feature>
<name>A0A380MNA3_9GAMM</name>
<dbReference type="AlphaFoldDB" id="A0A380MNA3"/>
<feature type="domain" description="Inner membrane component" evidence="2">
    <location>
        <begin position="74"/>
        <end position="123"/>
    </location>
</feature>
<keyword evidence="1" id="KW-0472">Membrane</keyword>
<feature type="domain" description="Inner membrane component" evidence="2">
    <location>
        <begin position="7"/>
        <end position="56"/>
    </location>
</feature>
<sequence length="133" mass="14722">MANLRIFLNLLWVILGGLIMALGWAFAGVLMVITIIGLPWAPACFRIARFTLWPFGYQAVAREQHIAAEAVGCLGNIIWLILAGWWLALGHLTLAIGYFVSIIGIPFGWQHVKMLRISLAPIGMKIEAIPEQN</sequence>